<comment type="caution">
    <text evidence="1">The sequence shown here is derived from an EMBL/GenBank/DDBJ whole genome shotgun (WGS) entry which is preliminary data.</text>
</comment>
<protein>
    <submittedName>
        <fullName evidence="1">Uncharacterized protein</fullName>
    </submittedName>
</protein>
<dbReference type="EMBL" id="AUZM01000001">
    <property type="protein sequence ID" value="ERT09860.1"/>
    <property type="molecule type" value="Genomic_DNA"/>
</dbReference>
<accession>U7QRW8</accession>
<sequence length="39" mass="4307">MAPPVTQRASIAYRTAMMKAPVVHAGDETEQARVRVGYF</sequence>
<organism evidence="1 2">
    <name type="scientific">Lyngbya aestuarii BL J</name>
    <dbReference type="NCBI Taxonomy" id="1348334"/>
    <lineage>
        <taxon>Bacteria</taxon>
        <taxon>Bacillati</taxon>
        <taxon>Cyanobacteriota</taxon>
        <taxon>Cyanophyceae</taxon>
        <taxon>Oscillatoriophycideae</taxon>
        <taxon>Oscillatoriales</taxon>
        <taxon>Microcoleaceae</taxon>
        <taxon>Lyngbya</taxon>
    </lineage>
</organism>
<dbReference type="Proteomes" id="UP000017127">
    <property type="component" value="Unassembled WGS sequence"/>
</dbReference>
<dbReference type="AlphaFoldDB" id="U7QRW8"/>
<evidence type="ECO:0000313" key="2">
    <source>
        <dbReference type="Proteomes" id="UP000017127"/>
    </source>
</evidence>
<name>U7QRW8_9CYAN</name>
<reference evidence="1 2" key="1">
    <citation type="journal article" date="2013" name="Front. Microbiol.">
        <title>Comparative genomic analyses of the cyanobacterium, Lyngbya aestuarii BL J, a powerful hydrogen producer.</title>
        <authorList>
            <person name="Kothari A."/>
            <person name="Vaughn M."/>
            <person name="Garcia-Pichel F."/>
        </authorList>
    </citation>
    <scope>NUCLEOTIDE SEQUENCE [LARGE SCALE GENOMIC DNA]</scope>
    <source>
        <strain evidence="1 2">BL J</strain>
    </source>
</reference>
<gene>
    <name evidence="1" type="ORF">M595_0034</name>
</gene>
<evidence type="ECO:0000313" key="1">
    <source>
        <dbReference type="EMBL" id="ERT09860.1"/>
    </source>
</evidence>
<keyword evidence="2" id="KW-1185">Reference proteome</keyword>
<proteinExistence type="predicted"/>